<proteinExistence type="evidence at transcript level"/>
<accession>C1LM25</accession>
<keyword evidence="1" id="KW-0732">Signal</keyword>
<evidence type="ECO:0000256" key="1">
    <source>
        <dbReference type="SAM" id="SignalP"/>
    </source>
</evidence>
<organism evidence="2">
    <name type="scientific">Schistosoma japonicum</name>
    <name type="common">Blood fluke</name>
    <dbReference type="NCBI Taxonomy" id="6182"/>
    <lineage>
        <taxon>Eukaryota</taxon>
        <taxon>Metazoa</taxon>
        <taxon>Spiralia</taxon>
        <taxon>Lophotrochozoa</taxon>
        <taxon>Platyhelminthes</taxon>
        <taxon>Trematoda</taxon>
        <taxon>Digenea</taxon>
        <taxon>Strigeidida</taxon>
        <taxon>Schistosomatoidea</taxon>
        <taxon>Schistosomatidae</taxon>
        <taxon>Schistosoma</taxon>
    </lineage>
</organism>
<sequence>MIMVHKFWLLVIAIFINVVVDQSNAAIKTIPLELYIPVDARADVYVTKCFNQEFLSKYGVKSNT</sequence>
<dbReference type="EMBL" id="FN320027">
    <property type="protein sequence ID" value="CAX75753.1"/>
    <property type="molecule type" value="mRNA"/>
</dbReference>
<evidence type="ECO:0000313" key="2">
    <source>
        <dbReference type="EMBL" id="CAX75753.1"/>
    </source>
</evidence>
<feature type="signal peptide" evidence="1">
    <location>
        <begin position="1"/>
        <end position="21"/>
    </location>
</feature>
<feature type="chain" id="PRO_5002911822" evidence="1">
    <location>
        <begin position="22"/>
        <end position="64"/>
    </location>
</feature>
<dbReference type="AlphaFoldDB" id="C1LM25"/>
<name>C1LM25_SCHJA</name>
<protein>
    <submittedName>
        <fullName evidence="2">Hypotheticial protein</fullName>
    </submittedName>
</protein>
<reference evidence="2" key="1">
    <citation type="journal article" date="2009" name="Nature">
        <title>The Schistosoma japonicum genome reveals features of host-parasite interplay.</title>
        <authorList>
            <person name="Liu F."/>
            <person name="Zhou Y."/>
            <person name="Wang Z.Q."/>
            <person name="Lu G."/>
            <person name="Zheng H."/>
            <person name="Brindley P.J."/>
            <person name="McManus D.P."/>
            <person name="Blair D."/>
            <person name="Zhang Q.H."/>
            <person name="Zhong Y."/>
            <person name="Wang S."/>
            <person name="Han Z.G."/>
            <person name="Chen Z."/>
        </authorList>
    </citation>
    <scope>NUCLEOTIDE SEQUENCE</scope>
    <source>
        <strain evidence="2">Anhui</strain>
    </source>
</reference>
<reference evidence="2" key="2">
    <citation type="submission" date="2009-03" db="EMBL/GenBank/DDBJ databases">
        <authorList>
            <person name="Gang L."/>
        </authorList>
    </citation>
    <scope>NUCLEOTIDE SEQUENCE</scope>
    <source>
        <strain evidence="2">Anhui</strain>
    </source>
</reference>